<gene>
    <name evidence="2" type="ORF">BJY26_002018</name>
</gene>
<dbReference type="PANTHER" id="PTHR43415">
    <property type="entry name" value="SPERMIDINE N(1)-ACETYLTRANSFERASE"/>
    <property type="match status" value="1"/>
</dbReference>
<dbReference type="InterPro" id="IPR000182">
    <property type="entry name" value="GNAT_dom"/>
</dbReference>
<proteinExistence type="predicted"/>
<accession>A0A7Z0D2K7</accession>
<dbReference type="Gene3D" id="3.40.630.30">
    <property type="match status" value="1"/>
</dbReference>
<dbReference type="PROSITE" id="PS51186">
    <property type="entry name" value="GNAT"/>
    <property type="match status" value="1"/>
</dbReference>
<reference evidence="2 3" key="1">
    <citation type="submission" date="2020-07" db="EMBL/GenBank/DDBJ databases">
        <title>Sequencing the genomes of 1000 actinobacteria strains.</title>
        <authorList>
            <person name="Klenk H.-P."/>
        </authorList>
    </citation>
    <scope>NUCLEOTIDE SEQUENCE [LARGE SCALE GENOMIC DNA]</scope>
    <source>
        <strain evidence="2 3">DSM 26341</strain>
    </source>
</reference>
<dbReference type="Proteomes" id="UP000539111">
    <property type="component" value="Unassembled WGS sequence"/>
</dbReference>
<keyword evidence="3" id="KW-1185">Reference proteome</keyword>
<dbReference type="AlphaFoldDB" id="A0A7Z0D2K7"/>
<sequence>MADTLRAWSANADSTGVGFAVSPLGGDDLIGHVAFYGVNPVIRAATLGVMLGPDHVGLGYGADAVSTIVRYGFLEFGLNRIDLSVWAFNTRAIRTYEKTGFTREGRRRETVFHDGEFHDEILMSILAREWRDRS</sequence>
<dbReference type="GO" id="GO:0016747">
    <property type="term" value="F:acyltransferase activity, transferring groups other than amino-acyl groups"/>
    <property type="evidence" value="ECO:0007669"/>
    <property type="project" value="InterPro"/>
</dbReference>
<dbReference type="EMBL" id="JACBZP010000001">
    <property type="protein sequence ID" value="NYI67712.1"/>
    <property type="molecule type" value="Genomic_DNA"/>
</dbReference>
<dbReference type="InterPro" id="IPR016181">
    <property type="entry name" value="Acyl_CoA_acyltransferase"/>
</dbReference>
<dbReference type="RefSeq" id="WP_179427872.1">
    <property type="nucleotide sequence ID" value="NZ_JACBZP010000001.1"/>
</dbReference>
<dbReference type="Pfam" id="PF13302">
    <property type="entry name" value="Acetyltransf_3"/>
    <property type="match status" value="1"/>
</dbReference>
<feature type="domain" description="N-acetyltransferase" evidence="1">
    <location>
        <begin position="1"/>
        <end position="128"/>
    </location>
</feature>
<keyword evidence="2" id="KW-0808">Transferase</keyword>
<evidence type="ECO:0000313" key="3">
    <source>
        <dbReference type="Proteomes" id="UP000539111"/>
    </source>
</evidence>
<organism evidence="2 3">
    <name type="scientific">Spelaeicoccus albus</name>
    <dbReference type="NCBI Taxonomy" id="1280376"/>
    <lineage>
        <taxon>Bacteria</taxon>
        <taxon>Bacillati</taxon>
        <taxon>Actinomycetota</taxon>
        <taxon>Actinomycetes</taxon>
        <taxon>Micrococcales</taxon>
        <taxon>Brevibacteriaceae</taxon>
        <taxon>Spelaeicoccus</taxon>
    </lineage>
</organism>
<dbReference type="SUPFAM" id="SSF55729">
    <property type="entry name" value="Acyl-CoA N-acyltransferases (Nat)"/>
    <property type="match status" value="1"/>
</dbReference>
<dbReference type="PANTHER" id="PTHR43415:SF3">
    <property type="entry name" value="GNAT-FAMILY ACETYLTRANSFERASE"/>
    <property type="match status" value="1"/>
</dbReference>
<name>A0A7Z0D2K7_9MICO</name>
<evidence type="ECO:0000259" key="1">
    <source>
        <dbReference type="PROSITE" id="PS51186"/>
    </source>
</evidence>
<comment type="caution">
    <text evidence="2">The sequence shown here is derived from an EMBL/GenBank/DDBJ whole genome shotgun (WGS) entry which is preliminary data.</text>
</comment>
<protein>
    <submittedName>
        <fullName evidence="2">RimJ/RimL family protein N-acetyltransferase</fullName>
    </submittedName>
</protein>
<evidence type="ECO:0000313" key="2">
    <source>
        <dbReference type="EMBL" id="NYI67712.1"/>
    </source>
</evidence>